<dbReference type="RefSeq" id="WP_198766550.1">
    <property type="nucleotide sequence ID" value="NZ_JAEACF010000001.1"/>
</dbReference>
<proteinExistence type="predicted"/>
<sequence>MMKHSRNSLFSKQHLFQNEKKQHPQTSCEGCICGIFRRLNEECTEGCTTNNQFFYILPKGESRPVGDTPILFRFLRFEAESCCAFFEIMIEQNTVTLQVAVDCHEISGIVPIQ</sequence>
<name>A0ABV2LLB5_9BACL</name>
<protein>
    <recommendedName>
        <fullName evidence="3">Spore coat protein Z</fullName>
    </recommendedName>
</protein>
<keyword evidence="2" id="KW-1185">Reference proteome</keyword>
<dbReference type="Proteomes" id="UP001549097">
    <property type="component" value="Unassembled WGS sequence"/>
</dbReference>
<accession>A0ABV2LLB5</accession>
<evidence type="ECO:0000313" key="2">
    <source>
        <dbReference type="Proteomes" id="UP001549097"/>
    </source>
</evidence>
<dbReference type="EMBL" id="JBEPMP010000001">
    <property type="protein sequence ID" value="MET3729368.1"/>
    <property type="molecule type" value="Genomic_DNA"/>
</dbReference>
<gene>
    <name evidence="1" type="ORF">ABID52_002949</name>
</gene>
<evidence type="ECO:0008006" key="3">
    <source>
        <dbReference type="Google" id="ProtNLM"/>
    </source>
</evidence>
<evidence type="ECO:0000313" key="1">
    <source>
        <dbReference type="EMBL" id="MET3729368.1"/>
    </source>
</evidence>
<comment type="caution">
    <text evidence="1">The sequence shown here is derived from an EMBL/GenBank/DDBJ whole genome shotgun (WGS) entry which is preliminary data.</text>
</comment>
<reference evidence="1 2" key="1">
    <citation type="submission" date="2024-06" db="EMBL/GenBank/DDBJ databases">
        <title>Genomic Encyclopedia of Type Strains, Phase IV (KMG-IV): sequencing the most valuable type-strain genomes for metagenomic binning, comparative biology and taxonomic classification.</title>
        <authorList>
            <person name="Goeker M."/>
        </authorList>
    </citation>
    <scope>NUCLEOTIDE SEQUENCE [LARGE SCALE GENOMIC DNA]</scope>
    <source>
        <strain evidence="1 2">DSM 100124</strain>
    </source>
</reference>
<organism evidence="1 2">
    <name type="scientific">Fictibacillus halophilus</name>
    <dbReference type="NCBI Taxonomy" id="1610490"/>
    <lineage>
        <taxon>Bacteria</taxon>
        <taxon>Bacillati</taxon>
        <taxon>Bacillota</taxon>
        <taxon>Bacilli</taxon>
        <taxon>Bacillales</taxon>
        <taxon>Fictibacillaceae</taxon>
        <taxon>Fictibacillus</taxon>
    </lineage>
</organism>